<comment type="caution">
    <text evidence="1">The sequence shown here is derived from an EMBL/GenBank/DDBJ whole genome shotgun (WGS) entry which is preliminary data.</text>
</comment>
<dbReference type="EMBL" id="VUJU01005800">
    <property type="protein sequence ID" value="KAF0750218.1"/>
    <property type="molecule type" value="Genomic_DNA"/>
</dbReference>
<proteinExistence type="predicted"/>
<dbReference type="Proteomes" id="UP000478052">
    <property type="component" value="Unassembled WGS sequence"/>
</dbReference>
<keyword evidence="2" id="KW-1185">Reference proteome</keyword>
<dbReference type="AlphaFoldDB" id="A0A6G0Y735"/>
<accession>A0A6G0Y735</accession>
<protein>
    <submittedName>
        <fullName evidence="1">Uncharacterized protein</fullName>
    </submittedName>
</protein>
<name>A0A6G0Y735_APHCR</name>
<reference evidence="1 2" key="1">
    <citation type="submission" date="2019-08" db="EMBL/GenBank/DDBJ databases">
        <title>Whole genome of Aphis craccivora.</title>
        <authorList>
            <person name="Voronova N.V."/>
            <person name="Shulinski R.S."/>
            <person name="Bandarenka Y.V."/>
            <person name="Zhorov D.G."/>
            <person name="Warner D."/>
        </authorList>
    </citation>
    <scope>NUCLEOTIDE SEQUENCE [LARGE SCALE GENOMIC DNA]</scope>
    <source>
        <strain evidence="1">180601</strain>
        <tissue evidence="1">Whole Body</tissue>
    </source>
</reference>
<evidence type="ECO:0000313" key="2">
    <source>
        <dbReference type="Proteomes" id="UP000478052"/>
    </source>
</evidence>
<organism evidence="1 2">
    <name type="scientific">Aphis craccivora</name>
    <name type="common">Cowpea aphid</name>
    <dbReference type="NCBI Taxonomy" id="307492"/>
    <lineage>
        <taxon>Eukaryota</taxon>
        <taxon>Metazoa</taxon>
        <taxon>Ecdysozoa</taxon>
        <taxon>Arthropoda</taxon>
        <taxon>Hexapoda</taxon>
        <taxon>Insecta</taxon>
        <taxon>Pterygota</taxon>
        <taxon>Neoptera</taxon>
        <taxon>Paraneoptera</taxon>
        <taxon>Hemiptera</taxon>
        <taxon>Sternorrhyncha</taxon>
        <taxon>Aphidomorpha</taxon>
        <taxon>Aphidoidea</taxon>
        <taxon>Aphididae</taxon>
        <taxon>Aphidini</taxon>
        <taxon>Aphis</taxon>
        <taxon>Aphis</taxon>
    </lineage>
</organism>
<evidence type="ECO:0000313" key="1">
    <source>
        <dbReference type="EMBL" id="KAF0750218.1"/>
    </source>
</evidence>
<sequence length="76" mass="9142">MFIGMQQRTFFNSYYVRIVRKTSYHAPHTAQHIDIRKKNITDSMLSIVSNNTRDRNINNVLESLEYYRSNPEITFR</sequence>
<gene>
    <name evidence="1" type="ORF">FWK35_00018173</name>
</gene>